<name>A0AAE1XG60_9LAMI</name>
<keyword evidence="4 6" id="KW-1133">Transmembrane helix</keyword>
<dbReference type="GO" id="GO:0016020">
    <property type="term" value="C:membrane"/>
    <property type="evidence" value="ECO:0007669"/>
    <property type="project" value="UniProtKB-SubCell"/>
</dbReference>
<keyword evidence="9" id="KW-1185">Reference proteome</keyword>
<dbReference type="GO" id="GO:0022857">
    <property type="term" value="F:transmembrane transporter activity"/>
    <property type="evidence" value="ECO:0007669"/>
    <property type="project" value="InterPro"/>
</dbReference>
<reference evidence="8" key="1">
    <citation type="submission" date="2020-06" db="EMBL/GenBank/DDBJ databases">
        <authorList>
            <person name="Li T."/>
            <person name="Hu X."/>
            <person name="Zhang T."/>
            <person name="Song X."/>
            <person name="Zhang H."/>
            <person name="Dai N."/>
            <person name="Sheng W."/>
            <person name="Hou X."/>
            <person name="Wei L."/>
        </authorList>
    </citation>
    <scope>NUCLEOTIDE SEQUENCE</scope>
    <source>
        <strain evidence="8">K16</strain>
        <tissue evidence="8">Leaf</tissue>
    </source>
</reference>
<feature type="transmembrane region" description="Helical" evidence="6">
    <location>
        <begin position="175"/>
        <end position="193"/>
    </location>
</feature>
<organism evidence="8 9">
    <name type="scientific">Sesamum angolense</name>
    <dbReference type="NCBI Taxonomy" id="2727404"/>
    <lineage>
        <taxon>Eukaryota</taxon>
        <taxon>Viridiplantae</taxon>
        <taxon>Streptophyta</taxon>
        <taxon>Embryophyta</taxon>
        <taxon>Tracheophyta</taxon>
        <taxon>Spermatophyta</taxon>
        <taxon>Magnoliopsida</taxon>
        <taxon>eudicotyledons</taxon>
        <taxon>Gunneridae</taxon>
        <taxon>Pentapetalae</taxon>
        <taxon>asterids</taxon>
        <taxon>lamiids</taxon>
        <taxon>Lamiales</taxon>
        <taxon>Pedaliaceae</taxon>
        <taxon>Sesamum</taxon>
    </lineage>
</organism>
<evidence type="ECO:0000259" key="7">
    <source>
        <dbReference type="Pfam" id="PF00892"/>
    </source>
</evidence>
<feature type="domain" description="EamA" evidence="7">
    <location>
        <begin position="177"/>
        <end position="296"/>
    </location>
</feature>
<evidence type="ECO:0000256" key="2">
    <source>
        <dbReference type="ARBA" id="ARBA00007635"/>
    </source>
</evidence>
<dbReference type="InterPro" id="IPR037185">
    <property type="entry name" value="EmrE-like"/>
</dbReference>
<dbReference type="InterPro" id="IPR000620">
    <property type="entry name" value="EamA_dom"/>
</dbReference>
<dbReference type="SUPFAM" id="SSF103481">
    <property type="entry name" value="Multidrug resistance efflux transporter EmrE"/>
    <property type="match status" value="2"/>
</dbReference>
<evidence type="ECO:0000313" key="9">
    <source>
        <dbReference type="Proteomes" id="UP001289374"/>
    </source>
</evidence>
<evidence type="ECO:0000256" key="1">
    <source>
        <dbReference type="ARBA" id="ARBA00004141"/>
    </source>
</evidence>
<evidence type="ECO:0000256" key="4">
    <source>
        <dbReference type="ARBA" id="ARBA00022989"/>
    </source>
</evidence>
<keyword evidence="3 6" id="KW-0812">Transmembrane</keyword>
<feature type="transmembrane region" description="Helical" evidence="6">
    <location>
        <begin position="71"/>
        <end position="90"/>
    </location>
</feature>
<feature type="transmembrane region" description="Helical" evidence="6">
    <location>
        <begin position="205"/>
        <end position="227"/>
    </location>
</feature>
<protein>
    <recommendedName>
        <fullName evidence="6">WAT1-related protein</fullName>
    </recommendedName>
</protein>
<feature type="domain" description="EamA" evidence="7">
    <location>
        <begin position="10"/>
        <end position="148"/>
    </location>
</feature>
<dbReference type="EMBL" id="JACGWL010000001">
    <property type="protein sequence ID" value="KAK4411326.1"/>
    <property type="molecule type" value="Genomic_DNA"/>
</dbReference>
<dbReference type="Pfam" id="PF00892">
    <property type="entry name" value="EamA"/>
    <property type="match status" value="2"/>
</dbReference>
<feature type="transmembrane region" description="Helical" evidence="6">
    <location>
        <begin position="7"/>
        <end position="27"/>
    </location>
</feature>
<feature type="transmembrane region" description="Helical" evidence="6">
    <location>
        <begin position="96"/>
        <end position="122"/>
    </location>
</feature>
<dbReference type="PANTHER" id="PTHR31218">
    <property type="entry name" value="WAT1-RELATED PROTEIN"/>
    <property type="match status" value="1"/>
</dbReference>
<gene>
    <name evidence="8" type="ORF">Sango_0205600</name>
</gene>
<feature type="transmembrane region" description="Helical" evidence="6">
    <location>
        <begin position="239"/>
        <end position="262"/>
    </location>
</feature>
<accession>A0AAE1XG60</accession>
<evidence type="ECO:0000256" key="5">
    <source>
        <dbReference type="ARBA" id="ARBA00023136"/>
    </source>
</evidence>
<evidence type="ECO:0000313" key="8">
    <source>
        <dbReference type="EMBL" id="KAK4411326.1"/>
    </source>
</evidence>
<feature type="transmembrane region" description="Helical" evidence="6">
    <location>
        <begin position="39"/>
        <end position="59"/>
    </location>
</feature>
<sequence length="367" mass="40640">MNVVEMWKVIGAMVGVEFGFALVNILFKKALSAGTDRLIILVYRQSISAVFLIPFVCFWERSSWAKLTVGVTAQMFLCALLGLTLTQYLFLVGLDYTSATFTCAFINMVPVITFVLALPLGMEKVKMKSKSGKAKVFGTLTCAIGALILCLYKGIPVTNPGHIVENRQRAKGYGPGSAYLSAGSLAWSSWFLIQSRIGQNFPHRYSSTSIMSFFSAIQSAVLCFITDRNMSKWILQGELQILSVIYSGIVGSGLCYVVMSWCVKLRGPVFTSAFSPLIQIFAAVLDVLVLHEEIYLGRLSISRYSYLYTIRFSSMKNHDDLYGFLSFSWKTTSNVMISAVSILLEQHFRIRSGHTGHVCASLGQKQG</sequence>
<feature type="transmembrane region" description="Helical" evidence="6">
    <location>
        <begin position="134"/>
        <end position="155"/>
    </location>
</feature>
<comment type="similarity">
    <text evidence="2 6">Belongs to the drug/metabolite transporter (DMT) superfamily. Plant drug/metabolite exporter (P-DME) (TC 2.A.7.4) family.</text>
</comment>
<evidence type="ECO:0000256" key="6">
    <source>
        <dbReference type="RuleBase" id="RU363077"/>
    </source>
</evidence>
<keyword evidence="5 6" id="KW-0472">Membrane</keyword>
<evidence type="ECO:0000256" key="3">
    <source>
        <dbReference type="ARBA" id="ARBA00022692"/>
    </source>
</evidence>
<dbReference type="InterPro" id="IPR030184">
    <property type="entry name" value="WAT1-related"/>
</dbReference>
<comment type="caution">
    <text evidence="8">The sequence shown here is derived from an EMBL/GenBank/DDBJ whole genome shotgun (WGS) entry which is preliminary data.</text>
</comment>
<proteinExistence type="inferred from homology"/>
<comment type="subcellular location">
    <subcellularLocation>
        <location evidence="1 6">Membrane</location>
        <topology evidence="1 6">Multi-pass membrane protein</topology>
    </subcellularLocation>
</comment>
<reference evidence="8" key="2">
    <citation type="journal article" date="2024" name="Plant">
        <title>Genomic evolution and insights into agronomic trait innovations of Sesamum species.</title>
        <authorList>
            <person name="Miao H."/>
            <person name="Wang L."/>
            <person name="Qu L."/>
            <person name="Liu H."/>
            <person name="Sun Y."/>
            <person name="Le M."/>
            <person name="Wang Q."/>
            <person name="Wei S."/>
            <person name="Zheng Y."/>
            <person name="Lin W."/>
            <person name="Duan Y."/>
            <person name="Cao H."/>
            <person name="Xiong S."/>
            <person name="Wang X."/>
            <person name="Wei L."/>
            <person name="Li C."/>
            <person name="Ma Q."/>
            <person name="Ju M."/>
            <person name="Zhao R."/>
            <person name="Li G."/>
            <person name="Mu C."/>
            <person name="Tian Q."/>
            <person name="Mei H."/>
            <person name="Zhang T."/>
            <person name="Gao T."/>
            <person name="Zhang H."/>
        </authorList>
    </citation>
    <scope>NUCLEOTIDE SEQUENCE</scope>
    <source>
        <strain evidence="8">K16</strain>
    </source>
</reference>
<dbReference type="Proteomes" id="UP001289374">
    <property type="component" value="Unassembled WGS sequence"/>
</dbReference>
<dbReference type="AlphaFoldDB" id="A0AAE1XG60"/>